<dbReference type="Proteomes" id="UP000297872">
    <property type="component" value="Unassembled WGS sequence"/>
</dbReference>
<feature type="signal peptide" evidence="1">
    <location>
        <begin position="1"/>
        <end position="25"/>
    </location>
</feature>
<name>A0A4Y8VQZ4_9BACT</name>
<evidence type="ECO:0000313" key="3">
    <source>
        <dbReference type="Proteomes" id="UP000297872"/>
    </source>
</evidence>
<sequence>MRKIYQKAIILLSVACMGYATPAFAADAVVKTNKAWLSGATHIYGRMTVSGITSSNIKEKGFCYSSVNQMPTVEDGTSKIYLSNQGEIYNISKLEPATVYYIRAYVKQTNGDVVYGDPVKAITRPKGGVTYNINDGFPSDALTRVQSAAKDAIDLWNEYTGIHGLHITINYGAQTPTADCSYGGWMRVGPNASYQKTGTLLHEMLHAIGVGTHATWQNSFLRANTTSGYWLGVRATRALRFLDNSTTVRLNGDGTHMWPYGVNGAHEDNGTQILYVGNSLLAEALGEDGLAPTTGQFATPAYVFEQDDQQKYYLKNEGYGLGSKFLRVDKSGNLQWMAMSDEDATTNDSVAWNITFDPATCYYSLKNVATGKYLSYNSTGTNGIKTKEVTELTNRERFHFLPSPVEVEKVGGEMRTGYWIAHVQNNSAYCLTAQKTNATTSANLKFSQEAGDQRWLILTADEAKELSQNYRNGVADELNALIEKSEVLLGVPHQETVEGADATFEGELAEMKELLKTGLADELEKAKTDLQTSVKTFLGGVQATEADKPFDISFLIQNGGMDALEGWTAPAEPTLHYSCAEYYQKNVDISQKLKSMPKGVYEMKVQAFQRPGTTAQVNTDYAAGTDKVATYMYIGTEKNKQNICNIMADAQTRKLNIGKEAAAGTKYVPNDMQSAHAYFEKGLYENTLKYTTKYKLAITIGLKGDNVLSNYWVIFDNFRLYYYGEKEPVASGIQEIKVEKPVEKQGVYTLGGQKVKDQAEDLQDLPQGIYIINGKKMVVK</sequence>
<dbReference type="Gene3D" id="2.80.10.50">
    <property type="match status" value="1"/>
</dbReference>
<comment type="caution">
    <text evidence="2">The sequence shown here is derived from an EMBL/GenBank/DDBJ whole genome shotgun (WGS) entry which is preliminary data.</text>
</comment>
<accession>A0A4Y8VQZ4</accession>
<keyword evidence="1" id="KW-0732">Signal</keyword>
<dbReference type="SUPFAM" id="SSF55486">
    <property type="entry name" value="Metalloproteases ('zincins'), catalytic domain"/>
    <property type="match status" value="1"/>
</dbReference>
<dbReference type="RefSeq" id="WP_134842993.1">
    <property type="nucleotide sequence ID" value="NZ_SGVY01000009.1"/>
</dbReference>
<dbReference type="GeneID" id="302994669"/>
<dbReference type="SUPFAM" id="SSF50370">
    <property type="entry name" value="Ricin B-like lectins"/>
    <property type="match status" value="1"/>
</dbReference>
<dbReference type="InterPro" id="IPR035992">
    <property type="entry name" value="Ricin_B-like_lectins"/>
</dbReference>
<keyword evidence="3" id="KW-1185">Reference proteome</keyword>
<organism evidence="2 3">
    <name type="scientific">Segatella hominis</name>
    <dbReference type="NCBI Taxonomy" id="2518605"/>
    <lineage>
        <taxon>Bacteria</taxon>
        <taxon>Pseudomonadati</taxon>
        <taxon>Bacteroidota</taxon>
        <taxon>Bacteroidia</taxon>
        <taxon>Bacteroidales</taxon>
        <taxon>Prevotellaceae</taxon>
        <taxon>Segatella</taxon>
    </lineage>
</organism>
<evidence type="ECO:0008006" key="4">
    <source>
        <dbReference type="Google" id="ProtNLM"/>
    </source>
</evidence>
<evidence type="ECO:0000313" key="2">
    <source>
        <dbReference type="EMBL" id="TFH82920.1"/>
    </source>
</evidence>
<reference evidence="2 3" key="1">
    <citation type="submission" date="2019-02" db="EMBL/GenBank/DDBJ databases">
        <title>Draft Genome Sequence of the Prevotella sp. BCRC 81118, Isolated from Human Feces.</title>
        <authorList>
            <person name="Huang C.-H."/>
        </authorList>
    </citation>
    <scope>NUCLEOTIDE SEQUENCE [LARGE SCALE GENOMIC DNA]</scope>
    <source>
        <strain evidence="2 3">BCRC 81118</strain>
    </source>
</reference>
<protein>
    <recommendedName>
        <fullName evidence="4">Ricin B lectin domain-containing protein</fullName>
    </recommendedName>
</protein>
<dbReference type="EMBL" id="SGVY01000009">
    <property type="protein sequence ID" value="TFH82920.1"/>
    <property type="molecule type" value="Genomic_DNA"/>
</dbReference>
<evidence type="ECO:0000256" key="1">
    <source>
        <dbReference type="SAM" id="SignalP"/>
    </source>
</evidence>
<dbReference type="OrthoDB" id="9765957at2"/>
<proteinExistence type="predicted"/>
<feature type="chain" id="PRO_5021390764" description="Ricin B lectin domain-containing protein" evidence="1">
    <location>
        <begin position="26"/>
        <end position="780"/>
    </location>
</feature>
<dbReference type="AlphaFoldDB" id="A0A4Y8VQZ4"/>
<gene>
    <name evidence="2" type="ORF">EXN75_05085</name>
</gene>